<accession>A0A0R2A140</accession>
<dbReference type="Gene3D" id="1.10.10.10">
    <property type="entry name" value="Winged helix-like DNA-binding domain superfamily/Winged helix DNA-binding domain"/>
    <property type="match status" value="1"/>
</dbReference>
<protein>
    <recommendedName>
        <fullName evidence="1">Transcription regulator PadR N-terminal domain-containing protein</fullName>
    </recommendedName>
</protein>
<dbReference type="Pfam" id="PF03551">
    <property type="entry name" value="PadR"/>
    <property type="match status" value="1"/>
</dbReference>
<dbReference type="SUPFAM" id="SSF46785">
    <property type="entry name" value="Winged helix' DNA-binding domain"/>
    <property type="match status" value="1"/>
</dbReference>
<comment type="caution">
    <text evidence="2">The sequence shown here is derived from an EMBL/GenBank/DDBJ whole genome shotgun (WGS) entry which is preliminary data.</text>
</comment>
<dbReference type="InterPro" id="IPR036390">
    <property type="entry name" value="WH_DNA-bd_sf"/>
</dbReference>
<dbReference type="EMBL" id="AYYY01000061">
    <property type="protein sequence ID" value="KRM60878.1"/>
    <property type="molecule type" value="Genomic_DNA"/>
</dbReference>
<gene>
    <name evidence="2" type="ORF">FC26_GL000367</name>
</gene>
<name>A0A0R2A140_9LACO</name>
<dbReference type="PANTHER" id="PTHR43252:SF6">
    <property type="entry name" value="NEGATIVE TRANSCRIPTION REGULATOR PADR"/>
    <property type="match status" value="1"/>
</dbReference>
<evidence type="ECO:0000313" key="3">
    <source>
        <dbReference type="Proteomes" id="UP000051733"/>
    </source>
</evidence>
<dbReference type="InterPro" id="IPR005149">
    <property type="entry name" value="Tscrpt_reg_PadR_N"/>
</dbReference>
<dbReference type="RefSeq" id="WP_057780189.1">
    <property type="nucleotide sequence ID" value="NZ_AYYY01000061.1"/>
</dbReference>
<dbReference type="PANTHER" id="PTHR43252">
    <property type="entry name" value="TRANSCRIPTIONAL REGULATOR YQJI"/>
    <property type="match status" value="1"/>
</dbReference>
<proteinExistence type="predicted"/>
<dbReference type="PATRIC" id="fig|1423813.3.peg.374"/>
<feature type="domain" description="Transcription regulator PadR N-terminal" evidence="1">
    <location>
        <begin position="6"/>
        <end position="76"/>
    </location>
</feature>
<evidence type="ECO:0000313" key="2">
    <source>
        <dbReference type="EMBL" id="KRM60878.1"/>
    </source>
</evidence>
<evidence type="ECO:0000259" key="1">
    <source>
        <dbReference type="Pfam" id="PF03551"/>
    </source>
</evidence>
<dbReference type="InterPro" id="IPR036388">
    <property type="entry name" value="WH-like_DNA-bd_sf"/>
</dbReference>
<organism evidence="2 3">
    <name type="scientific">Paucilactobacillus vaccinostercus DSM 20634</name>
    <dbReference type="NCBI Taxonomy" id="1423813"/>
    <lineage>
        <taxon>Bacteria</taxon>
        <taxon>Bacillati</taxon>
        <taxon>Bacillota</taxon>
        <taxon>Bacilli</taxon>
        <taxon>Lactobacillales</taxon>
        <taxon>Lactobacillaceae</taxon>
        <taxon>Paucilactobacillus</taxon>
    </lineage>
</organism>
<reference evidence="2 3" key="1">
    <citation type="journal article" date="2015" name="Genome Announc.">
        <title>Expanding the biotechnology potential of lactobacilli through comparative genomics of 213 strains and associated genera.</title>
        <authorList>
            <person name="Sun Z."/>
            <person name="Harris H.M."/>
            <person name="McCann A."/>
            <person name="Guo C."/>
            <person name="Argimon S."/>
            <person name="Zhang W."/>
            <person name="Yang X."/>
            <person name="Jeffery I.B."/>
            <person name="Cooney J.C."/>
            <person name="Kagawa T.F."/>
            <person name="Liu W."/>
            <person name="Song Y."/>
            <person name="Salvetti E."/>
            <person name="Wrobel A."/>
            <person name="Rasinkangas P."/>
            <person name="Parkhill J."/>
            <person name="Rea M.C."/>
            <person name="O'Sullivan O."/>
            <person name="Ritari J."/>
            <person name="Douillard F.P."/>
            <person name="Paul Ross R."/>
            <person name="Yang R."/>
            <person name="Briner A.E."/>
            <person name="Felis G.E."/>
            <person name="de Vos W.M."/>
            <person name="Barrangou R."/>
            <person name="Klaenhammer T.R."/>
            <person name="Caufield P.W."/>
            <person name="Cui Y."/>
            <person name="Zhang H."/>
            <person name="O'Toole P.W."/>
        </authorList>
    </citation>
    <scope>NUCLEOTIDE SEQUENCE [LARGE SCALE GENOMIC DNA]</scope>
    <source>
        <strain evidence="2 3">DSM 20634</strain>
    </source>
</reference>
<sequence length="176" mass="20656">MYELFILGQLLANPMSGYQIRAHLQNTLGLHRQISYGVLYPLLDKMQRADYIGIKEQGIHSKKVYEILPVGRKQFQQLMEQPIPENAHTEDLFMIKLDVMQYVSPSRQLALLDEYQAEQHQIVNDINIKMHALLNDSHRGHRYAYKLLELRLARANTTLKWIQVYQEDINVNVQPE</sequence>
<keyword evidence="3" id="KW-1185">Reference proteome</keyword>
<dbReference type="AlphaFoldDB" id="A0A0R2A140"/>
<dbReference type="Proteomes" id="UP000051733">
    <property type="component" value="Unassembled WGS sequence"/>
</dbReference>
<dbReference type="STRING" id="1423813.FC26_GL000367"/>
<dbReference type="OrthoDB" id="2374094at2"/>